<dbReference type="EMBL" id="JAMKFB020000025">
    <property type="protein sequence ID" value="KAL0154986.1"/>
    <property type="molecule type" value="Genomic_DNA"/>
</dbReference>
<protein>
    <submittedName>
        <fullName evidence="1">Uncharacterized protein</fullName>
    </submittedName>
</protein>
<organism evidence="1 2">
    <name type="scientific">Cirrhinus mrigala</name>
    <name type="common">Mrigala</name>
    <dbReference type="NCBI Taxonomy" id="683832"/>
    <lineage>
        <taxon>Eukaryota</taxon>
        <taxon>Metazoa</taxon>
        <taxon>Chordata</taxon>
        <taxon>Craniata</taxon>
        <taxon>Vertebrata</taxon>
        <taxon>Euteleostomi</taxon>
        <taxon>Actinopterygii</taxon>
        <taxon>Neopterygii</taxon>
        <taxon>Teleostei</taxon>
        <taxon>Ostariophysi</taxon>
        <taxon>Cypriniformes</taxon>
        <taxon>Cyprinidae</taxon>
        <taxon>Labeoninae</taxon>
        <taxon>Labeonini</taxon>
        <taxon>Cirrhinus</taxon>
    </lineage>
</organism>
<keyword evidence="2" id="KW-1185">Reference proteome</keyword>
<reference evidence="1 2" key="1">
    <citation type="submission" date="2024-05" db="EMBL/GenBank/DDBJ databases">
        <title>Genome sequencing and assembly of Indian major carp, Cirrhinus mrigala (Hamilton, 1822).</title>
        <authorList>
            <person name="Mohindra V."/>
            <person name="Chowdhury L.M."/>
            <person name="Lal K."/>
            <person name="Jena J.K."/>
        </authorList>
    </citation>
    <scope>NUCLEOTIDE SEQUENCE [LARGE SCALE GENOMIC DNA]</scope>
    <source>
        <strain evidence="1">CM1030</strain>
        <tissue evidence="1">Blood</tissue>
    </source>
</reference>
<name>A0ABD0N2C4_CIRMR</name>
<dbReference type="Proteomes" id="UP001529510">
    <property type="component" value="Unassembled WGS sequence"/>
</dbReference>
<feature type="non-terminal residue" evidence="1">
    <location>
        <position position="58"/>
    </location>
</feature>
<evidence type="ECO:0000313" key="1">
    <source>
        <dbReference type="EMBL" id="KAL0154986.1"/>
    </source>
</evidence>
<sequence length="58" mass="6633">MCCLHYRHISGDVANWLDRAKENNGGCYSETSVENVKILVKLFPLFGLQLLYRACITQ</sequence>
<evidence type="ECO:0000313" key="2">
    <source>
        <dbReference type="Proteomes" id="UP001529510"/>
    </source>
</evidence>
<dbReference type="AlphaFoldDB" id="A0ABD0N2C4"/>
<proteinExistence type="predicted"/>
<comment type="caution">
    <text evidence="1">The sequence shown here is derived from an EMBL/GenBank/DDBJ whole genome shotgun (WGS) entry which is preliminary data.</text>
</comment>
<accession>A0ABD0N2C4</accession>
<gene>
    <name evidence="1" type="ORF">M9458_049249</name>
</gene>